<dbReference type="Proteomes" id="UP001139411">
    <property type="component" value="Unassembled WGS sequence"/>
</dbReference>
<comment type="caution">
    <text evidence="1">The sequence shown here is derived from an EMBL/GenBank/DDBJ whole genome shotgun (WGS) entry which is preliminary data.</text>
</comment>
<dbReference type="RefSeq" id="WP_235177276.1">
    <property type="nucleotide sequence ID" value="NZ_JAKFFV010000004.1"/>
</dbReference>
<proteinExistence type="predicted"/>
<dbReference type="AlphaFoldDB" id="A0A9X1QA30"/>
<accession>A0A9X1QA30</accession>
<protein>
    <recommendedName>
        <fullName evidence="3">C1q domain-containing protein</fullName>
    </recommendedName>
</protein>
<evidence type="ECO:0000313" key="1">
    <source>
        <dbReference type="EMBL" id="MCF2498043.1"/>
    </source>
</evidence>
<gene>
    <name evidence="1" type="ORF">L0661_06980</name>
</gene>
<evidence type="ECO:0000313" key="2">
    <source>
        <dbReference type="Proteomes" id="UP001139411"/>
    </source>
</evidence>
<dbReference type="InterPro" id="IPR008983">
    <property type="entry name" value="Tumour_necrosis_fac-like_dom"/>
</dbReference>
<name>A0A9X1QA30_9BACT</name>
<dbReference type="EMBL" id="JAKFFV010000004">
    <property type="protein sequence ID" value="MCF2498043.1"/>
    <property type="molecule type" value="Genomic_DNA"/>
</dbReference>
<dbReference type="SUPFAM" id="SSF49842">
    <property type="entry name" value="TNF-like"/>
    <property type="match status" value="1"/>
</dbReference>
<organism evidence="1 2">
    <name type="scientific">Dyadobacter chenhuakuii</name>
    <dbReference type="NCBI Taxonomy" id="2909339"/>
    <lineage>
        <taxon>Bacteria</taxon>
        <taxon>Pseudomonadati</taxon>
        <taxon>Bacteroidota</taxon>
        <taxon>Cytophagia</taxon>
        <taxon>Cytophagales</taxon>
        <taxon>Spirosomataceae</taxon>
        <taxon>Dyadobacter</taxon>
    </lineage>
</organism>
<reference evidence="1" key="1">
    <citation type="submission" date="2022-01" db="EMBL/GenBank/DDBJ databases">
        <title>Novel species in genus Dyadobacter.</title>
        <authorList>
            <person name="Ma C."/>
        </authorList>
    </citation>
    <scope>NUCLEOTIDE SEQUENCE</scope>
    <source>
        <strain evidence="1">CY357</strain>
    </source>
</reference>
<dbReference type="Gene3D" id="2.60.120.40">
    <property type="match status" value="1"/>
</dbReference>
<evidence type="ECO:0008006" key="3">
    <source>
        <dbReference type="Google" id="ProtNLM"/>
    </source>
</evidence>
<sequence>MQLSVLRSSTKKSYLLTLASLVNVGLLLSTTEVFSQGVGINTVQPDPSAALDIVSPNKGLLIPRVALQSLSDNTTIPDPATALLLYNTNTGIGKTGFYFNSGTSATPTWSPLGADLNLPYDKTASHTGALFGIENTNQSPTSSAITAYSLSAIGLRGISQSGRALFGQALTSGIGVFAASSSTNGTALEVSGPVKISGPGQAPGKGKVFTSDENGNATWQNMTGNVAFKAVGVLGNGNQNLPVLNNTKVPFATEMYDLGSNYKNSSQSPHSTFTAPEMGIYHFDVRVGWECTSGCSFKTGLDLILTRNGNTSVLETDVIVSPAWGFNSISTDVLLEQGDSIHAQAFNISNSEGETLKMGSANFSGRLIVNQ</sequence>